<keyword evidence="6 9" id="KW-0812">Transmembrane</keyword>
<dbReference type="PRINTS" id="PR01490">
    <property type="entry name" value="RTXTOXIND"/>
</dbReference>
<evidence type="ECO:0000256" key="4">
    <source>
        <dbReference type="ARBA" id="ARBA00022475"/>
    </source>
</evidence>
<evidence type="ECO:0000313" key="14">
    <source>
        <dbReference type="Proteomes" id="UP000014012"/>
    </source>
</evidence>
<dbReference type="HOGENOM" id="CLU_023976_8_0_6"/>
<gene>
    <name evidence="13" type="ORF">PLESHI_11267</name>
</gene>
<keyword evidence="10" id="KW-0175">Coiled coil</keyword>
<evidence type="ECO:0000256" key="10">
    <source>
        <dbReference type="SAM" id="Coils"/>
    </source>
</evidence>
<reference evidence="13 14" key="1">
    <citation type="journal article" date="2013" name="Genome Announc.">
        <title>Genome Sequence of Plesiomonas shigelloides Strain 302-73 (Serotype O1).</title>
        <authorList>
            <person name="Pique N."/>
            <person name="Aquilini E."/>
            <person name="Alioto T."/>
            <person name="Minana-Galbis D."/>
            <person name="Tomas J.M."/>
        </authorList>
    </citation>
    <scope>NUCLEOTIDE SEQUENCE [LARGE SCALE GENOMIC DNA]</scope>
    <source>
        <strain evidence="13 14">302-73</strain>
    </source>
</reference>
<dbReference type="EMBL" id="AQQO01000346">
    <property type="protein sequence ID" value="EON88345.1"/>
    <property type="molecule type" value="Genomic_DNA"/>
</dbReference>
<proteinExistence type="inferred from homology"/>
<dbReference type="InterPro" id="IPR058781">
    <property type="entry name" value="HH_AprE-like"/>
</dbReference>
<comment type="caution">
    <text evidence="13">The sequence shown here is derived from an EMBL/GenBank/DDBJ whole genome shotgun (WGS) entry which is preliminary data.</text>
</comment>
<dbReference type="PANTHER" id="PTHR30386">
    <property type="entry name" value="MEMBRANE FUSION SUBUNIT OF EMRAB-TOLC MULTIDRUG EFFLUX PUMP"/>
    <property type="match status" value="1"/>
</dbReference>
<protein>
    <recommendedName>
        <fullName evidence="9">Membrane fusion protein (MFP) family protein</fullName>
    </recommendedName>
</protein>
<dbReference type="GO" id="GO:0005886">
    <property type="term" value="C:plasma membrane"/>
    <property type="evidence" value="ECO:0007669"/>
    <property type="project" value="UniProtKB-SubCell"/>
</dbReference>
<dbReference type="PANTHER" id="PTHR30386:SF26">
    <property type="entry name" value="TRANSPORT PROTEIN COMB"/>
    <property type="match status" value="1"/>
</dbReference>
<keyword evidence="3 9" id="KW-0813">Transport</keyword>
<dbReference type="SUPFAM" id="SSF111369">
    <property type="entry name" value="HlyD-like secretion proteins"/>
    <property type="match status" value="1"/>
</dbReference>
<evidence type="ECO:0000256" key="6">
    <source>
        <dbReference type="ARBA" id="ARBA00022692"/>
    </source>
</evidence>
<dbReference type="OrthoDB" id="9775513at2"/>
<dbReference type="Gene3D" id="2.40.50.100">
    <property type="match status" value="1"/>
</dbReference>
<evidence type="ECO:0000256" key="2">
    <source>
        <dbReference type="ARBA" id="ARBA00009477"/>
    </source>
</evidence>
<dbReference type="GO" id="GO:0009306">
    <property type="term" value="P:protein secretion"/>
    <property type="evidence" value="ECO:0007669"/>
    <property type="project" value="InterPro"/>
</dbReference>
<name>R8APU1_PLESH</name>
<dbReference type="PROSITE" id="PS00543">
    <property type="entry name" value="HLYD_FAMILY"/>
    <property type="match status" value="1"/>
</dbReference>
<dbReference type="PATRIC" id="fig|1315976.3.peg.2121"/>
<dbReference type="Pfam" id="PF25994">
    <property type="entry name" value="HH_AprE"/>
    <property type="match status" value="1"/>
</dbReference>
<sequence>MKQDRVSLKNLAAQIDDPRMAALIDSPLRHRIIIWLSVAIVGGFVAWAAIAQLEEITRGVGKVIPSSHLQIVQNLEGGIIKSIAIREGEHVAQGQSLLEIDDTRFRSDLREQETQTLALQAQVLRLKQEIKALEIDKQEEQSWKDSIRINEQPVIFPANLQEHAPDVVQLETDGFHTRIAGLRSILSVAATRIEQQEQELVEINNRMRRAGQSYSLVQQEINMTAPLAKDGIVPPVELLKLQRQANDLLAEKEAAELMLPKAQAALREAIAKRRDDAQKWLTESQQKLSEIDAQFQRLSEAQVGMQDKVQRTQVVSPVAGTVQKIHINTVGGVVQPGSPLVEIVPSDDRLLIEARVLPKDIAFIRRGLKAIVRLSAYDFAIYGSLQGTVEYISADTVADEDGNSFYVVRIRTVENTLHGRSDLQIVPGMQATVDIITGQKSLLTYLLKPILRAREIALTEK</sequence>
<dbReference type="InterPro" id="IPR050739">
    <property type="entry name" value="MFP"/>
</dbReference>
<feature type="transmembrane region" description="Helical" evidence="9">
    <location>
        <begin position="32"/>
        <end position="50"/>
    </location>
</feature>
<keyword evidence="4 9" id="KW-1003">Cell membrane</keyword>
<feature type="domain" description="AprE-like beta-barrel" evidence="12">
    <location>
        <begin position="350"/>
        <end position="438"/>
    </location>
</feature>
<dbReference type="AlphaFoldDB" id="R8APU1"/>
<dbReference type="Proteomes" id="UP000014012">
    <property type="component" value="Unassembled WGS sequence"/>
</dbReference>
<keyword evidence="8 9" id="KW-0472">Membrane</keyword>
<dbReference type="RefSeq" id="WP_010863861.1">
    <property type="nucleotide sequence ID" value="NZ_KB944511.1"/>
</dbReference>
<feature type="coiled-coil region" evidence="10">
    <location>
        <begin position="186"/>
        <end position="213"/>
    </location>
</feature>
<feature type="coiled-coil region" evidence="10">
    <location>
        <begin position="238"/>
        <end position="301"/>
    </location>
</feature>
<feature type="domain" description="AprE-like long alpha-helical hairpin" evidence="11">
    <location>
        <begin position="106"/>
        <end position="307"/>
    </location>
</feature>
<dbReference type="NCBIfam" id="TIGR01843">
    <property type="entry name" value="type_I_hlyD"/>
    <property type="match status" value="1"/>
</dbReference>
<keyword evidence="5 9" id="KW-0997">Cell inner membrane</keyword>
<evidence type="ECO:0000256" key="9">
    <source>
        <dbReference type="RuleBase" id="RU365093"/>
    </source>
</evidence>
<feature type="coiled-coil region" evidence="10">
    <location>
        <begin position="109"/>
        <end position="136"/>
    </location>
</feature>
<evidence type="ECO:0000259" key="11">
    <source>
        <dbReference type="Pfam" id="PF25994"/>
    </source>
</evidence>
<evidence type="ECO:0000259" key="12">
    <source>
        <dbReference type="Pfam" id="PF26002"/>
    </source>
</evidence>
<dbReference type="Pfam" id="PF26002">
    <property type="entry name" value="Beta-barrel_AprE"/>
    <property type="match status" value="1"/>
</dbReference>
<comment type="subcellular location">
    <subcellularLocation>
        <location evidence="1 9">Cell inner membrane</location>
        <topology evidence="1 9">Single-pass membrane protein</topology>
    </subcellularLocation>
</comment>
<evidence type="ECO:0000313" key="13">
    <source>
        <dbReference type="EMBL" id="EON88345.1"/>
    </source>
</evidence>
<dbReference type="InterPro" id="IPR006144">
    <property type="entry name" value="Secretion_HlyD_CS"/>
</dbReference>
<keyword evidence="14" id="KW-1185">Reference proteome</keyword>
<organism evidence="13 14">
    <name type="scientific">Plesiomonas shigelloides 302-73</name>
    <dbReference type="NCBI Taxonomy" id="1315976"/>
    <lineage>
        <taxon>Bacteria</taxon>
        <taxon>Pseudomonadati</taxon>
        <taxon>Pseudomonadota</taxon>
        <taxon>Gammaproteobacteria</taxon>
        <taxon>Enterobacterales</taxon>
        <taxon>Enterobacteriaceae</taxon>
        <taxon>Plesiomonas</taxon>
    </lineage>
</organism>
<dbReference type="Gene3D" id="2.40.30.170">
    <property type="match status" value="1"/>
</dbReference>
<evidence type="ECO:0000256" key="3">
    <source>
        <dbReference type="ARBA" id="ARBA00022448"/>
    </source>
</evidence>
<evidence type="ECO:0000256" key="1">
    <source>
        <dbReference type="ARBA" id="ARBA00004377"/>
    </source>
</evidence>
<dbReference type="InterPro" id="IPR010129">
    <property type="entry name" value="T1SS_HlyD"/>
</dbReference>
<evidence type="ECO:0000256" key="5">
    <source>
        <dbReference type="ARBA" id="ARBA00022519"/>
    </source>
</evidence>
<comment type="similarity">
    <text evidence="2 9">Belongs to the membrane fusion protein (MFP) (TC 8.A.1) family.</text>
</comment>
<keyword evidence="7 9" id="KW-1133">Transmembrane helix</keyword>
<dbReference type="InterPro" id="IPR058982">
    <property type="entry name" value="Beta-barrel_AprE"/>
</dbReference>
<evidence type="ECO:0000256" key="8">
    <source>
        <dbReference type="ARBA" id="ARBA00023136"/>
    </source>
</evidence>
<evidence type="ECO:0000256" key="7">
    <source>
        <dbReference type="ARBA" id="ARBA00022989"/>
    </source>
</evidence>
<accession>R8APU1</accession>